<dbReference type="InterPro" id="IPR036875">
    <property type="entry name" value="Znf_CCHC_sf"/>
</dbReference>
<dbReference type="EMBL" id="JAYMGO010000005">
    <property type="protein sequence ID" value="KAL1274975.1"/>
    <property type="molecule type" value="Genomic_DNA"/>
</dbReference>
<gene>
    <name evidence="4" type="ORF">QQF64_027789</name>
</gene>
<keyword evidence="1" id="KW-0863">Zinc-finger</keyword>
<dbReference type="Proteomes" id="UP001558613">
    <property type="component" value="Unassembled WGS sequence"/>
</dbReference>
<evidence type="ECO:0000256" key="2">
    <source>
        <dbReference type="SAM" id="MobiDB-lite"/>
    </source>
</evidence>
<proteinExistence type="predicted"/>
<dbReference type="PROSITE" id="PS51257">
    <property type="entry name" value="PROKAR_LIPOPROTEIN"/>
    <property type="match status" value="1"/>
</dbReference>
<feature type="compositionally biased region" description="Basic and acidic residues" evidence="2">
    <location>
        <begin position="130"/>
        <end position="144"/>
    </location>
</feature>
<protein>
    <recommendedName>
        <fullName evidence="3">CCHC-type domain-containing protein</fullName>
    </recommendedName>
</protein>
<evidence type="ECO:0000256" key="1">
    <source>
        <dbReference type="PROSITE-ProRule" id="PRU00047"/>
    </source>
</evidence>
<evidence type="ECO:0000259" key="3">
    <source>
        <dbReference type="PROSITE" id="PS50158"/>
    </source>
</evidence>
<evidence type="ECO:0000313" key="4">
    <source>
        <dbReference type="EMBL" id="KAL1274975.1"/>
    </source>
</evidence>
<feature type="domain" description="CCHC-type" evidence="3">
    <location>
        <begin position="155"/>
        <end position="170"/>
    </location>
</feature>
<reference evidence="4 5" key="1">
    <citation type="submission" date="2023-09" db="EMBL/GenBank/DDBJ databases">
        <authorList>
            <person name="Wang M."/>
        </authorList>
    </citation>
    <scope>NUCLEOTIDE SEQUENCE [LARGE SCALE GENOMIC DNA]</scope>
    <source>
        <strain evidence="4">GT-2023</strain>
        <tissue evidence="4">Liver</tissue>
    </source>
</reference>
<name>A0ABR3NE69_9TELE</name>
<feature type="region of interest" description="Disordered" evidence="2">
    <location>
        <begin position="122"/>
        <end position="145"/>
    </location>
</feature>
<keyword evidence="1" id="KW-0479">Metal-binding</keyword>
<keyword evidence="1" id="KW-0862">Zinc</keyword>
<dbReference type="PROSITE" id="PS50158">
    <property type="entry name" value="ZF_CCHC"/>
    <property type="match status" value="1"/>
</dbReference>
<accession>A0ABR3NE69</accession>
<dbReference type="SUPFAM" id="SSF57756">
    <property type="entry name" value="Retrovirus zinc finger-like domains"/>
    <property type="match status" value="1"/>
</dbReference>
<dbReference type="InterPro" id="IPR001878">
    <property type="entry name" value="Znf_CCHC"/>
</dbReference>
<evidence type="ECO:0000313" key="5">
    <source>
        <dbReference type="Proteomes" id="UP001558613"/>
    </source>
</evidence>
<organism evidence="4 5">
    <name type="scientific">Cirrhinus molitorella</name>
    <name type="common">mud carp</name>
    <dbReference type="NCBI Taxonomy" id="172907"/>
    <lineage>
        <taxon>Eukaryota</taxon>
        <taxon>Metazoa</taxon>
        <taxon>Chordata</taxon>
        <taxon>Craniata</taxon>
        <taxon>Vertebrata</taxon>
        <taxon>Euteleostomi</taxon>
        <taxon>Actinopterygii</taxon>
        <taxon>Neopterygii</taxon>
        <taxon>Teleostei</taxon>
        <taxon>Ostariophysi</taxon>
        <taxon>Cypriniformes</taxon>
        <taxon>Cyprinidae</taxon>
        <taxon>Labeoninae</taxon>
        <taxon>Labeonini</taxon>
        <taxon>Cirrhinus</taxon>
    </lineage>
</organism>
<dbReference type="PANTHER" id="PTHR23095:SF53">
    <property type="entry name" value="ZINC FINGER CCHC DOMAIN-CONTAINING PROTEIN 12-LIKE"/>
    <property type="match status" value="1"/>
</dbReference>
<sequence length="203" mass="22522">MTKPSNACPKTRAVSNQVLTCSCDVSSPDSTEAGSLKKQVAEIQVEVAALKQSPDKKGTKSQSEKAELTALKKMVEDLCVQVAAVKASVTEGQISNHPERSEITRLQQQVAELQAQSVVQKAYQPPRMPKSLETEMGRGLERVPPRISRPRPGYCFRCGDDGHLAINCESPPNPSKVKEKRLKLREQQRQWDMLHGRSTQFLN</sequence>
<dbReference type="InterPro" id="IPR026523">
    <property type="entry name" value="PNMA"/>
</dbReference>
<dbReference type="PANTHER" id="PTHR23095">
    <property type="entry name" value="PARANEOPLASTIC ANTIGEN"/>
    <property type="match status" value="1"/>
</dbReference>
<comment type="caution">
    <text evidence="4">The sequence shown here is derived from an EMBL/GenBank/DDBJ whole genome shotgun (WGS) entry which is preliminary data.</text>
</comment>
<keyword evidence="5" id="KW-1185">Reference proteome</keyword>